<feature type="binding site" evidence="1">
    <location>
        <position position="620"/>
    </location>
    <ligand>
        <name>ATP</name>
        <dbReference type="ChEBI" id="CHEBI:30616"/>
    </ligand>
</feature>
<dbReference type="EMBL" id="KI913956">
    <property type="protein sequence ID" value="ETW05546.1"/>
    <property type="molecule type" value="Genomic_DNA"/>
</dbReference>
<dbReference type="SUPFAM" id="SSF56112">
    <property type="entry name" value="Protein kinase-like (PK-like)"/>
    <property type="match status" value="1"/>
</dbReference>
<dbReference type="GO" id="GO:0004672">
    <property type="term" value="F:protein kinase activity"/>
    <property type="evidence" value="ECO:0007669"/>
    <property type="project" value="InterPro"/>
</dbReference>
<dbReference type="PROSITE" id="PS00107">
    <property type="entry name" value="PROTEIN_KINASE_ATP"/>
    <property type="match status" value="1"/>
</dbReference>
<protein>
    <submittedName>
        <fullName evidence="5">CAMK/CAMK1 protein kinase</fullName>
    </submittedName>
</protein>
<name>A0A024UGK3_9STRA</name>
<dbReference type="PANTHER" id="PTHR24347">
    <property type="entry name" value="SERINE/THREONINE-PROTEIN KINASE"/>
    <property type="match status" value="1"/>
</dbReference>
<dbReference type="PROSITE" id="PS50011">
    <property type="entry name" value="PROTEIN_KINASE_DOM"/>
    <property type="match status" value="1"/>
</dbReference>
<evidence type="ECO:0000256" key="1">
    <source>
        <dbReference type="PROSITE-ProRule" id="PRU10141"/>
    </source>
</evidence>
<dbReference type="InterPro" id="IPR011009">
    <property type="entry name" value="Kinase-like_dom_sf"/>
</dbReference>
<feature type="region of interest" description="Disordered" evidence="2">
    <location>
        <begin position="112"/>
        <end position="148"/>
    </location>
</feature>
<gene>
    <name evidence="5" type="ORF">H310_03298</name>
</gene>
<evidence type="ECO:0000259" key="3">
    <source>
        <dbReference type="PROSITE" id="PS50003"/>
    </source>
</evidence>
<dbReference type="Gene3D" id="3.30.200.20">
    <property type="entry name" value="Phosphorylase Kinase, domain 1"/>
    <property type="match status" value="1"/>
</dbReference>
<evidence type="ECO:0000259" key="4">
    <source>
        <dbReference type="PROSITE" id="PS50011"/>
    </source>
</evidence>
<keyword evidence="1" id="KW-0067">ATP-binding</keyword>
<dbReference type="STRING" id="157072.A0A024UGK3"/>
<keyword evidence="5" id="KW-0808">Transferase</keyword>
<feature type="compositionally biased region" description="Low complexity" evidence="2">
    <location>
        <begin position="125"/>
        <end position="148"/>
    </location>
</feature>
<sequence length="888" mass="97630">MLGSAVAGPDDFVRMPWQSFSTMKRFISEGNRLENASWRLWHMQRLNRLAARTDAVDDPYDDILRESRKCVYCNLASATLSCNGCCHDVYCVGCFKLIHMRGHLATHTAVKLVQPSSSKPTKQEPSSSASKSSTFSTAPPTASSTQPTAAIESIPLSYKVWEHKMDALFQKLMVTSMHHDGDISVHNLPTDTTASSPALPVTSPIYAVALASSSPMVEGYPDVVAIPPAPSTAVTSSASSRSSSKRTPVCNTCKGPHMTIMCPLLQPMKNLPCNHCHSQSHATAHCVANVCSNCSGGHVLTDCPLLLLPPPPPSTPAPPSSKKSKRLACGNCRGDHMTIDCPQLPQASTPKHEKAAFVRKVYTNYHNDNASNSTHAYLGDEVSVHGVHARGMTYPHDTAAPLPVYESIAEEEGGSHSFSSPSFDDNHHSILPSLEATAAERRPDVWVLSALQELPLDLSMQAMHKQGTSCAVHCWSHDLETKGFVYLRSSKSSPSTQWVRRFMVLYRNTLVEYLDESACRPIGFANVSEAEMALEDDGVLTVAVTASALRTQEWAVSSWKFDAVEDGPKWLHALSRASRLQWTDLYSDDSGVELGQGRFSVVKRARRKVPSACVSECALKIIDKAMFWRLVEDGIERNDTLFREVLTQTVLTMRSRSTHESFVVQVISLFETHDHLVIEMELMHGGDVFDRIAEKGPMAERDAAVFISHLVQAIDFCFHNGVVHRDVKLSNLALDEGTEFGAAQRSPVLKLADFGMAAFLLPNGMLRGRCGTPGYVAPEILLAGVNEAYPPHVDMFSAGVVLYTLLCGYEPFFGRNDKELIALNKAVVYSFHPQEWAHISDHAKDLIQLMMQPDARDRITAQEALRHPFLRDIPVASFSGAMACTRLF</sequence>
<accession>A0A024UGK3</accession>
<dbReference type="SUPFAM" id="SSF50729">
    <property type="entry name" value="PH domain-like"/>
    <property type="match status" value="1"/>
</dbReference>
<dbReference type="RefSeq" id="XP_008865323.1">
    <property type="nucleotide sequence ID" value="XM_008867101.1"/>
</dbReference>
<evidence type="ECO:0000256" key="2">
    <source>
        <dbReference type="SAM" id="MobiDB-lite"/>
    </source>
</evidence>
<feature type="domain" description="Protein kinase" evidence="4">
    <location>
        <begin position="588"/>
        <end position="870"/>
    </location>
</feature>
<keyword evidence="5" id="KW-0418">Kinase</keyword>
<dbReference type="SUPFAM" id="SSF57845">
    <property type="entry name" value="B-box zinc-binding domain"/>
    <property type="match status" value="1"/>
</dbReference>
<dbReference type="GO" id="GO:0005524">
    <property type="term" value="F:ATP binding"/>
    <property type="evidence" value="ECO:0007669"/>
    <property type="project" value="UniProtKB-UniRule"/>
</dbReference>
<dbReference type="PROSITE" id="PS50003">
    <property type="entry name" value="PH_DOMAIN"/>
    <property type="match status" value="1"/>
</dbReference>
<dbReference type="OrthoDB" id="40902at2759"/>
<reference evidence="5" key="1">
    <citation type="submission" date="2013-12" db="EMBL/GenBank/DDBJ databases">
        <title>The Genome Sequence of Aphanomyces invadans NJM9701.</title>
        <authorList>
            <consortium name="The Broad Institute Genomics Platform"/>
            <person name="Russ C."/>
            <person name="Tyler B."/>
            <person name="van West P."/>
            <person name="Dieguez-Uribeondo J."/>
            <person name="Young S.K."/>
            <person name="Zeng Q."/>
            <person name="Gargeya S."/>
            <person name="Fitzgerald M."/>
            <person name="Abouelleil A."/>
            <person name="Alvarado L."/>
            <person name="Chapman S.B."/>
            <person name="Gainer-Dewar J."/>
            <person name="Goldberg J."/>
            <person name="Griggs A."/>
            <person name="Gujja S."/>
            <person name="Hansen M."/>
            <person name="Howarth C."/>
            <person name="Imamovic A."/>
            <person name="Ireland A."/>
            <person name="Larimer J."/>
            <person name="McCowan C."/>
            <person name="Murphy C."/>
            <person name="Pearson M."/>
            <person name="Poon T.W."/>
            <person name="Priest M."/>
            <person name="Roberts A."/>
            <person name="Saif S."/>
            <person name="Shea T."/>
            <person name="Sykes S."/>
            <person name="Wortman J."/>
            <person name="Nusbaum C."/>
            <person name="Birren B."/>
        </authorList>
    </citation>
    <scope>NUCLEOTIDE SEQUENCE [LARGE SCALE GENOMIC DNA]</scope>
    <source>
        <strain evidence="5">NJM9701</strain>
    </source>
</reference>
<dbReference type="SMART" id="SM00220">
    <property type="entry name" value="S_TKc"/>
    <property type="match status" value="1"/>
</dbReference>
<dbReference type="Pfam" id="PF00069">
    <property type="entry name" value="Pkinase"/>
    <property type="match status" value="1"/>
</dbReference>
<dbReference type="InterPro" id="IPR000719">
    <property type="entry name" value="Prot_kinase_dom"/>
</dbReference>
<dbReference type="InterPro" id="IPR013860">
    <property type="entry name" value="AreA_GATA"/>
</dbReference>
<feature type="domain" description="PH" evidence="3">
    <location>
        <begin position="478"/>
        <end position="579"/>
    </location>
</feature>
<dbReference type="InterPro" id="IPR001849">
    <property type="entry name" value="PH_domain"/>
</dbReference>
<dbReference type="InterPro" id="IPR017441">
    <property type="entry name" value="Protein_kinase_ATP_BS"/>
</dbReference>
<organism evidence="5">
    <name type="scientific">Aphanomyces invadans</name>
    <dbReference type="NCBI Taxonomy" id="157072"/>
    <lineage>
        <taxon>Eukaryota</taxon>
        <taxon>Sar</taxon>
        <taxon>Stramenopiles</taxon>
        <taxon>Oomycota</taxon>
        <taxon>Saprolegniomycetes</taxon>
        <taxon>Saprolegniales</taxon>
        <taxon>Verrucalvaceae</taxon>
        <taxon>Aphanomyces</taxon>
    </lineage>
</organism>
<dbReference type="AlphaFoldDB" id="A0A024UGK3"/>
<feature type="compositionally biased region" description="Polar residues" evidence="2">
    <location>
        <begin position="114"/>
        <end position="124"/>
    </location>
</feature>
<dbReference type="VEuPathDB" id="FungiDB:H310_03298"/>
<dbReference type="eggNOG" id="KOG0032">
    <property type="taxonomic scope" value="Eukaryota"/>
</dbReference>
<evidence type="ECO:0000313" key="5">
    <source>
        <dbReference type="EMBL" id="ETW05546.1"/>
    </source>
</evidence>
<dbReference type="GeneID" id="20080348"/>
<dbReference type="Gene3D" id="1.10.510.10">
    <property type="entry name" value="Transferase(Phosphotransferase) domain 1"/>
    <property type="match status" value="1"/>
</dbReference>
<dbReference type="Pfam" id="PF08550">
    <property type="entry name" value="GATA_AreA"/>
    <property type="match status" value="1"/>
</dbReference>
<keyword evidence="1" id="KW-0547">Nucleotide-binding</keyword>
<proteinExistence type="predicted"/>